<comment type="caution">
    <text evidence="2">The sequence shown here is derived from an EMBL/GenBank/DDBJ whole genome shotgun (WGS) entry which is preliminary data.</text>
</comment>
<dbReference type="EMBL" id="CACVBM020001146">
    <property type="protein sequence ID" value="CAA7034401.1"/>
    <property type="molecule type" value="Genomic_DNA"/>
</dbReference>
<dbReference type="Pfam" id="PF00637">
    <property type="entry name" value="Clathrin"/>
    <property type="match status" value="1"/>
</dbReference>
<keyword evidence="3" id="KW-1185">Reference proteome</keyword>
<dbReference type="Gene3D" id="1.25.40.730">
    <property type="match status" value="1"/>
</dbReference>
<dbReference type="GO" id="GO:0006898">
    <property type="term" value="P:receptor-mediated endocytosis"/>
    <property type="evidence" value="ECO:0007669"/>
    <property type="project" value="TreeGrafter"/>
</dbReference>
<dbReference type="GO" id="GO:0005886">
    <property type="term" value="C:plasma membrane"/>
    <property type="evidence" value="ECO:0007669"/>
    <property type="project" value="TreeGrafter"/>
</dbReference>
<dbReference type="GO" id="GO:0004523">
    <property type="term" value="F:RNA-DNA hybrid ribonuclease activity"/>
    <property type="evidence" value="ECO:0007669"/>
    <property type="project" value="InterPro"/>
</dbReference>
<name>A0A6D2J3D1_9BRAS</name>
<dbReference type="GO" id="GO:0032051">
    <property type="term" value="F:clathrin light chain binding"/>
    <property type="evidence" value="ECO:0007669"/>
    <property type="project" value="TreeGrafter"/>
</dbReference>
<dbReference type="PANTHER" id="PTHR10292">
    <property type="entry name" value="CLATHRIN HEAVY CHAIN RELATED"/>
    <property type="match status" value="1"/>
</dbReference>
<feature type="coiled-coil region" evidence="1">
    <location>
        <begin position="146"/>
        <end position="173"/>
    </location>
</feature>
<dbReference type="GO" id="GO:0003676">
    <property type="term" value="F:nucleic acid binding"/>
    <property type="evidence" value="ECO:0007669"/>
    <property type="project" value="InterPro"/>
</dbReference>
<dbReference type="GO" id="GO:0071439">
    <property type="term" value="C:clathrin complex"/>
    <property type="evidence" value="ECO:0007669"/>
    <property type="project" value="TreeGrafter"/>
</dbReference>
<dbReference type="GO" id="GO:0009507">
    <property type="term" value="C:chloroplast"/>
    <property type="evidence" value="ECO:0007669"/>
    <property type="project" value="TreeGrafter"/>
</dbReference>
<dbReference type="Proteomes" id="UP000467841">
    <property type="component" value="Unassembled WGS sequence"/>
</dbReference>
<dbReference type="InterPro" id="IPR016024">
    <property type="entry name" value="ARM-type_fold"/>
</dbReference>
<protein>
    <submittedName>
        <fullName evidence="2">Uncharacterized protein</fullName>
    </submittedName>
</protein>
<evidence type="ECO:0000313" key="2">
    <source>
        <dbReference type="EMBL" id="CAA7034401.1"/>
    </source>
</evidence>
<evidence type="ECO:0000313" key="3">
    <source>
        <dbReference type="Proteomes" id="UP000467841"/>
    </source>
</evidence>
<evidence type="ECO:0000256" key="1">
    <source>
        <dbReference type="SAM" id="Coils"/>
    </source>
</evidence>
<dbReference type="GO" id="GO:0009506">
    <property type="term" value="C:plasmodesma"/>
    <property type="evidence" value="ECO:0007669"/>
    <property type="project" value="TreeGrafter"/>
</dbReference>
<organism evidence="2 3">
    <name type="scientific">Microthlaspi erraticum</name>
    <dbReference type="NCBI Taxonomy" id="1685480"/>
    <lineage>
        <taxon>Eukaryota</taxon>
        <taxon>Viridiplantae</taxon>
        <taxon>Streptophyta</taxon>
        <taxon>Embryophyta</taxon>
        <taxon>Tracheophyta</taxon>
        <taxon>Spermatophyta</taxon>
        <taxon>Magnoliopsida</taxon>
        <taxon>eudicotyledons</taxon>
        <taxon>Gunneridae</taxon>
        <taxon>Pentapetalae</taxon>
        <taxon>rosids</taxon>
        <taxon>malvids</taxon>
        <taxon>Brassicales</taxon>
        <taxon>Brassicaceae</taxon>
        <taxon>Coluteocarpeae</taxon>
        <taxon>Microthlaspi</taxon>
    </lineage>
</organism>
<proteinExistence type="predicted"/>
<dbReference type="OrthoDB" id="1741500at2759"/>
<reference evidence="2" key="1">
    <citation type="submission" date="2020-01" db="EMBL/GenBank/DDBJ databases">
        <authorList>
            <person name="Mishra B."/>
        </authorList>
    </citation>
    <scope>NUCLEOTIDE SEQUENCE [LARGE SCALE GENOMIC DNA]</scope>
</reference>
<dbReference type="InterPro" id="IPR011990">
    <property type="entry name" value="TPR-like_helical_dom_sf"/>
</dbReference>
<dbReference type="Gene3D" id="1.25.40.10">
    <property type="entry name" value="Tetratricopeptide repeat domain"/>
    <property type="match status" value="1"/>
</dbReference>
<keyword evidence="1" id="KW-0175">Coiled coil</keyword>
<dbReference type="AlphaFoldDB" id="A0A6D2J3D1"/>
<dbReference type="GO" id="GO:0005794">
    <property type="term" value="C:Golgi apparatus"/>
    <property type="evidence" value="ECO:0007669"/>
    <property type="project" value="TreeGrafter"/>
</dbReference>
<sequence>MVFQTDCSDVVKMVSKPEEWPAFSTLFDEVDRCKRRFTSFNIMHIPRTNNTKADKLARTLNEIYAEEEDYDRLRESIDLHDSFDQIGLAQKIEKHSAYIYKKAGRWKQSIALSKKDMYKDCMETASQSGDHDLAEQLLVYFIEQFIREYSGKVDELIKDKLEARKEVKAKEQKEKDVMSQQVLLNLHRSIQVTEGNS</sequence>
<accession>A0A6D2J3D1</accession>
<dbReference type="PANTHER" id="PTHR10292:SF34">
    <property type="entry name" value="CLATHRIN HEAVY CHAIN 1-RELATED"/>
    <property type="match status" value="1"/>
</dbReference>
<gene>
    <name evidence="2" type="ORF">MERR_LOCUS21636</name>
</gene>
<dbReference type="InterPro" id="IPR055358">
    <property type="entry name" value="CHCR"/>
</dbReference>
<dbReference type="SUPFAM" id="SSF48371">
    <property type="entry name" value="ARM repeat"/>
    <property type="match status" value="1"/>
</dbReference>